<dbReference type="CDD" id="cd21696">
    <property type="entry name" value="GINS_B_Psf1"/>
    <property type="match status" value="1"/>
</dbReference>
<dbReference type="Pfam" id="PF24997">
    <property type="entry name" value="PSF1_C"/>
    <property type="match status" value="1"/>
</dbReference>
<name>A0A448WYD5_9PLAT</name>
<comment type="subunit">
    <text evidence="1">Component of the GINS complex.</text>
</comment>
<gene>
    <name evidence="3" type="ORF">PXEA_LOCUS16856</name>
</gene>
<dbReference type="GO" id="GO:0000811">
    <property type="term" value="C:GINS complex"/>
    <property type="evidence" value="ECO:0007669"/>
    <property type="project" value="UniProtKB-UniRule"/>
</dbReference>
<feature type="domain" description="DNA replication complex GINS protein PSF1 C-terminal" evidence="2">
    <location>
        <begin position="26"/>
        <end position="75"/>
    </location>
</feature>
<evidence type="ECO:0000313" key="3">
    <source>
        <dbReference type="EMBL" id="VEL23416.1"/>
    </source>
</evidence>
<dbReference type="OrthoDB" id="6256987at2759"/>
<accession>A0A448WYD5</accession>
<comment type="caution">
    <text evidence="3">The sequence shown here is derived from an EMBL/GenBank/DDBJ whole genome shotgun (WGS) entry which is preliminary data.</text>
</comment>
<protein>
    <recommendedName>
        <fullName evidence="1">DNA replication complex GINS protein PSF1</fullName>
    </recommendedName>
</protein>
<keyword evidence="4" id="KW-1185">Reference proteome</keyword>
<sequence length="76" mass="8267">MQADSSERGGAGCLDLTQAQYPPKALLVEVRCLIDYGEFETEDGTVIDLSKGSQHSMIRSDAEPLIMQGILEHITS</sequence>
<dbReference type="Proteomes" id="UP000784294">
    <property type="component" value="Unassembled WGS sequence"/>
</dbReference>
<comment type="subcellular location">
    <subcellularLocation>
        <location evidence="1">Nucleus</location>
    </subcellularLocation>
</comment>
<comment type="similarity">
    <text evidence="1">Belongs to the GINS1/PSF1 family.</text>
</comment>
<evidence type="ECO:0000313" key="4">
    <source>
        <dbReference type="Proteomes" id="UP000784294"/>
    </source>
</evidence>
<dbReference type="GO" id="GO:1902983">
    <property type="term" value="P:DNA strand elongation involved in mitotic DNA replication"/>
    <property type="evidence" value="ECO:0007669"/>
    <property type="project" value="TreeGrafter"/>
</dbReference>
<proteinExistence type="inferred from homology"/>
<dbReference type="PANTHER" id="PTHR12914">
    <property type="entry name" value="PARTNER OF SLD5"/>
    <property type="match status" value="1"/>
</dbReference>
<evidence type="ECO:0000259" key="2">
    <source>
        <dbReference type="Pfam" id="PF24997"/>
    </source>
</evidence>
<reference evidence="3" key="1">
    <citation type="submission" date="2018-11" db="EMBL/GenBank/DDBJ databases">
        <authorList>
            <consortium name="Pathogen Informatics"/>
        </authorList>
    </citation>
    <scope>NUCLEOTIDE SEQUENCE</scope>
</reference>
<keyword evidence="1" id="KW-0235">DNA replication</keyword>
<organism evidence="3 4">
    <name type="scientific">Protopolystoma xenopodis</name>
    <dbReference type="NCBI Taxonomy" id="117903"/>
    <lineage>
        <taxon>Eukaryota</taxon>
        <taxon>Metazoa</taxon>
        <taxon>Spiralia</taxon>
        <taxon>Lophotrochozoa</taxon>
        <taxon>Platyhelminthes</taxon>
        <taxon>Monogenea</taxon>
        <taxon>Polyopisthocotylea</taxon>
        <taxon>Polystomatidea</taxon>
        <taxon>Polystomatidae</taxon>
        <taxon>Protopolystoma</taxon>
    </lineage>
</organism>
<keyword evidence="1" id="KW-0539">Nucleus</keyword>
<dbReference type="PANTHER" id="PTHR12914:SF2">
    <property type="entry name" value="DNA REPLICATION COMPLEX GINS PROTEIN PSF1"/>
    <property type="match status" value="1"/>
</dbReference>
<comment type="function">
    <text evidence="1">Required for correct functioning of the GINS complex, a complex that plays an essential role in the initiation of DNA replication, and progression of DNA replication forks. GINS complex seems to bind preferentially to single-stranded DNA.</text>
</comment>
<evidence type="ECO:0000256" key="1">
    <source>
        <dbReference type="RuleBase" id="RU368085"/>
    </source>
</evidence>
<dbReference type="AlphaFoldDB" id="A0A448WYD5"/>
<dbReference type="EMBL" id="CAAALY010061779">
    <property type="protein sequence ID" value="VEL23416.1"/>
    <property type="molecule type" value="Genomic_DNA"/>
</dbReference>
<dbReference type="InterPro" id="IPR005339">
    <property type="entry name" value="GINS_Psf1"/>
</dbReference>
<dbReference type="InterPro" id="IPR056783">
    <property type="entry name" value="PSF1_C"/>
</dbReference>